<name>A0ABP8TEJ4_9ACTN</name>
<dbReference type="PANTHER" id="PTHR10443">
    <property type="entry name" value="MICROSOMAL DIPEPTIDASE"/>
    <property type="match status" value="1"/>
</dbReference>
<dbReference type="Gene3D" id="3.20.20.140">
    <property type="entry name" value="Metal-dependent hydrolases"/>
    <property type="match status" value="1"/>
</dbReference>
<dbReference type="CDD" id="cd01301">
    <property type="entry name" value="rDP_like"/>
    <property type="match status" value="1"/>
</dbReference>
<dbReference type="InterPro" id="IPR008257">
    <property type="entry name" value="Pept_M19"/>
</dbReference>
<reference evidence="2" key="1">
    <citation type="journal article" date="2019" name="Int. J. Syst. Evol. Microbiol.">
        <title>The Global Catalogue of Microorganisms (GCM) 10K type strain sequencing project: providing services to taxonomists for standard genome sequencing and annotation.</title>
        <authorList>
            <consortium name="The Broad Institute Genomics Platform"/>
            <consortium name="The Broad Institute Genome Sequencing Center for Infectious Disease"/>
            <person name="Wu L."/>
            <person name="Ma J."/>
        </authorList>
    </citation>
    <scope>NUCLEOTIDE SEQUENCE [LARGE SCALE GENOMIC DNA]</scope>
    <source>
        <strain evidence="2">JCM 17938</strain>
    </source>
</reference>
<gene>
    <name evidence="1" type="ORF">GCM10023195_10330</name>
</gene>
<evidence type="ECO:0000313" key="1">
    <source>
        <dbReference type="EMBL" id="GAA4603184.1"/>
    </source>
</evidence>
<organism evidence="1 2">
    <name type="scientific">Actinoallomurus liliacearum</name>
    <dbReference type="NCBI Taxonomy" id="1080073"/>
    <lineage>
        <taxon>Bacteria</taxon>
        <taxon>Bacillati</taxon>
        <taxon>Actinomycetota</taxon>
        <taxon>Actinomycetes</taxon>
        <taxon>Streptosporangiales</taxon>
        <taxon>Thermomonosporaceae</taxon>
        <taxon>Actinoallomurus</taxon>
    </lineage>
</organism>
<dbReference type="Proteomes" id="UP001500212">
    <property type="component" value="Unassembled WGS sequence"/>
</dbReference>
<keyword evidence="2" id="KW-1185">Reference proteome</keyword>
<dbReference type="SUPFAM" id="SSF51556">
    <property type="entry name" value="Metallo-dependent hydrolases"/>
    <property type="match status" value="1"/>
</dbReference>
<evidence type="ECO:0000313" key="2">
    <source>
        <dbReference type="Proteomes" id="UP001500212"/>
    </source>
</evidence>
<dbReference type="Pfam" id="PF01244">
    <property type="entry name" value="Peptidase_M19"/>
    <property type="match status" value="1"/>
</dbReference>
<sequence length="449" mass="48456">MTAQAADRRRRGRDPGGRALGMLGLGWERQENDHVSTVGTQAAMGYVADPAMVERARALLAEHPVVDGHNDLPWALREQVGYDLDRRDVAADQSGLLHTDLPRLRAGGVGAQFWSVYVPSALAGDAAVSATLEQIDCVRALVERYPGDLRLARTADEVDAARAEGRIASLLGAEGGHSIACSLATLRGLYELGVRYMTLTHNDNVPWADSATDEPVAHGLTAFGEEVVREMNRLGMLVDLSHVSADTMRDALRVSRAPVIFSHSSSRAVCDHPRNIPDDVLERLPANGGVAMATFVPKFVLPEAIAWTRAADEYVRAQGLDPLAATPEAEEARRAYEAAHPRPVATVATVADHLDHMREVAGIDHLGLGGDYDGTPFLPAGLEDVSGYPNLIAELLGRGWSEPDLAKLTWQNALRVLRDAEAVARDLRATERPSIMRIEDSAAAPDPVR</sequence>
<comment type="caution">
    <text evidence="1">The sequence shown here is derived from an EMBL/GenBank/DDBJ whole genome shotgun (WGS) entry which is preliminary data.</text>
</comment>
<dbReference type="InterPro" id="IPR032466">
    <property type="entry name" value="Metal_Hydrolase"/>
</dbReference>
<dbReference type="PROSITE" id="PS51365">
    <property type="entry name" value="RENAL_DIPEPTIDASE_2"/>
    <property type="match status" value="1"/>
</dbReference>
<accession>A0ABP8TEJ4</accession>
<proteinExistence type="predicted"/>
<dbReference type="PANTHER" id="PTHR10443:SF12">
    <property type="entry name" value="DIPEPTIDASE"/>
    <property type="match status" value="1"/>
</dbReference>
<dbReference type="EMBL" id="BAABHJ010000002">
    <property type="protein sequence ID" value="GAA4603184.1"/>
    <property type="molecule type" value="Genomic_DNA"/>
</dbReference>
<protein>
    <submittedName>
        <fullName evidence="1">Dipeptidase</fullName>
    </submittedName>
</protein>